<keyword evidence="1 2" id="KW-0597">Phosphoprotein</keyword>
<evidence type="ECO:0000256" key="1">
    <source>
        <dbReference type="ARBA" id="ARBA00022553"/>
    </source>
</evidence>
<evidence type="ECO:0000259" key="3">
    <source>
        <dbReference type="PROSITE" id="PS50110"/>
    </source>
</evidence>
<dbReference type="RefSeq" id="WP_208843584.1">
    <property type="nucleotide sequence ID" value="NZ_CP072133.1"/>
</dbReference>
<gene>
    <name evidence="4" type="ORF">J5O05_03315</name>
</gene>
<protein>
    <submittedName>
        <fullName evidence="4">Response regulator</fullName>
    </submittedName>
</protein>
<comment type="caution">
    <text evidence="2">Lacks conserved residue(s) required for the propagation of feature annotation.</text>
</comment>
<accession>A0A975DKD9</accession>
<dbReference type="PANTHER" id="PTHR44591:SF3">
    <property type="entry name" value="RESPONSE REGULATORY DOMAIN-CONTAINING PROTEIN"/>
    <property type="match status" value="1"/>
</dbReference>
<keyword evidence="5" id="KW-1185">Reference proteome</keyword>
<name>A0A975DKD9_9GAMM</name>
<dbReference type="CDD" id="cd00156">
    <property type="entry name" value="REC"/>
    <property type="match status" value="1"/>
</dbReference>
<dbReference type="AlphaFoldDB" id="A0A975DKD9"/>
<dbReference type="KEGG" id="pxi:J5O05_03315"/>
<evidence type="ECO:0000256" key="2">
    <source>
        <dbReference type="PROSITE-ProRule" id="PRU00169"/>
    </source>
</evidence>
<evidence type="ECO:0000313" key="4">
    <source>
        <dbReference type="EMBL" id="QTH71961.1"/>
    </source>
</evidence>
<dbReference type="Proteomes" id="UP000664904">
    <property type="component" value="Chromosome"/>
</dbReference>
<dbReference type="InterPro" id="IPR001789">
    <property type="entry name" value="Sig_transdc_resp-reg_receiver"/>
</dbReference>
<feature type="modified residue" description="4-aspartylphosphate" evidence="2">
    <location>
        <position position="196"/>
    </location>
</feature>
<dbReference type="PANTHER" id="PTHR44591">
    <property type="entry name" value="STRESS RESPONSE REGULATOR PROTEIN 1"/>
    <property type="match status" value="1"/>
</dbReference>
<dbReference type="EMBL" id="CP072133">
    <property type="protein sequence ID" value="QTH71961.1"/>
    <property type="molecule type" value="Genomic_DNA"/>
</dbReference>
<dbReference type="InterPro" id="IPR011006">
    <property type="entry name" value="CheY-like_superfamily"/>
</dbReference>
<evidence type="ECO:0000313" key="5">
    <source>
        <dbReference type="Proteomes" id="UP000664904"/>
    </source>
</evidence>
<reference evidence="4" key="1">
    <citation type="submission" date="2021-03" db="EMBL/GenBank/DDBJ databases">
        <title>Complete Genome of Pseudoalteromonas xiamenensis STKMTI.2, a new potential marine bacterium producing anti-Vibrio compounds.</title>
        <authorList>
            <person name="Handayani D.P."/>
            <person name="Isnansetyo A."/>
            <person name="Istiqomah I."/>
            <person name="Jumina J."/>
        </authorList>
    </citation>
    <scope>NUCLEOTIDE SEQUENCE</scope>
    <source>
        <strain evidence="4">STKMTI.2</strain>
    </source>
</reference>
<organism evidence="4 5">
    <name type="scientific">Pseudoalteromonas xiamenensis</name>
    <dbReference type="NCBI Taxonomy" id="882626"/>
    <lineage>
        <taxon>Bacteria</taxon>
        <taxon>Pseudomonadati</taxon>
        <taxon>Pseudomonadota</taxon>
        <taxon>Gammaproteobacteria</taxon>
        <taxon>Alteromonadales</taxon>
        <taxon>Pseudoalteromonadaceae</taxon>
        <taxon>Pseudoalteromonas</taxon>
    </lineage>
</organism>
<dbReference type="SMART" id="SM00448">
    <property type="entry name" value="REC"/>
    <property type="match status" value="2"/>
</dbReference>
<feature type="domain" description="Response regulatory" evidence="3">
    <location>
        <begin position="10"/>
        <end position="127"/>
    </location>
</feature>
<dbReference type="PROSITE" id="PS50110">
    <property type="entry name" value="RESPONSE_REGULATORY"/>
    <property type="match status" value="2"/>
</dbReference>
<proteinExistence type="predicted"/>
<dbReference type="InterPro" id="IPR050595">
    <property type="entry name" value="Bact_response_regulator"/>
</dbReference>
<dbReference type="Pfam" id="PF00072">
    <property type="entry name" value="Response_reg"/>
    <property type="match status" value="2"/>
</dbReference>
<dbReference type="SUPFAM" id="SSF52172">
    <property type="entry name" value="CheY-like"/>
    <property type="match status" value="2"/>
</dbReference>
<dbReference type="GO" id="GO:0000160">
    <property type="term" value="P:phosphorelay signal transduction system"/>
    <property type="evidence" value="ECO:0007669"/>
    <property type="project" value="InterPro"/>
</dbReference>
<sequence>MDHISPEDLFLLLIEPSLTQRKVIVKELNGEGIFNIDFADSIASTLEALEQRTPDLIVSSLHMPDGSATELLSTLKAHELWHQIPFMLVSSETRREQLEIFKQSGVVAILPKPFTKAHLGKAINATLDILAPQELQLELYDVQDIRILLVDDSRLARNHIRRVLTNLGAQYITEAEDGAEALAILEEQLFDLIVTDFNMPEVNGQELTERIRASDRHSHIPVMMVTSEANDAHLATVSQSGVNALCDKPFEPETVKRLLFQLLEQ</sequence>
<dbReference type="Gene3D" id="3.40.50.2300">
    <property type="match status" value="2"/>
</dbReference>
<feature type="domain" description="Response regulatory" evidence="3">
    <location>
        <begin position="146"/>
        <end position="263"/>
    </location>
</feature>